<name>A0A0D0AYR9_9AGAM</name>
<proteinExistence type="predicted"/>
<dbReference type="EMBL" id="KN835153">
    <property type="protein sequence ID" value="KIK46881.1"/>
    <property type="molecule type" value="Genomic_DNA"/>
</dbReference>
<evidence type="ECO:0000313" key="2">
    <source>
        <dbReference type="Proteomes" id="UP000054485"/>
    </source>
</evidence>
<dbReference type="InParanoid" id="A0A0D0AYR9"/>
<dbReference type="Proteomes" id="UP000054485">
    <property type="component" value="Unassembled WGS sequence"/>
</dbReference>
<dbReference type="SUPFAM" id="SSF56219">
    <property type="entry name" value="DNase I-like"/>
    <property type="match status" value="1"/>
</dbReference>
<dbReference type="Gene3D" id="3.60.10.10">
    <property type="entry name" value="Endonuclease/exonuclease/phosphatase"/>
    <property type="match status" value="1"/>
</dbReference>
<reference evidence="2" key="2">
    <citation type="submission" date="2015-01" db="EMBL/GenBank/DDBJ databases">
        <title>Evolutionary Origins and Diversification of the Mycorrhizal Mutualists.</title>
        <authorList>
            <consortium name="DOE Joint Genome Institute"/>
            <consortium name="Mycorrhizal Genomics Consortium"/>
            <person name="Kohler A."/>
            <person name="Kuo A."/>
            <person name="Nagy L.G."/>
            <person name="Floudas D."/>
            <person name="Copeland A."/>
            <person name="Barry K.W."/>
            <person name="Cichocki N."/>
            <person name="Veneault-Fourrey C."/>
            <person name="LaButti K."/>
            <person name="Lindquist E.A."/>
            <person name="Lipzen A."/>
            <person name="Lundell T."/>
            <person name="Morin E."/>
            <person name="Murat C."/>
            <person name="Riley R."/>
            <person name="Ohm R."/>
            <person name="Sun H."/>
            <person name="Tunlid A."/>
            <person name="Henrissat B."/>
            <person name="Grigoriev I.V."/>
            <person name="Hibbett D.S."/>
            <person name="Martin F."/>
        </authorList>
    </citation>
    <scope>NUCLEOTIDE SEQUENCE [LARGE SCALE GENOMIC DNA]</scope>
    <source>
        <strain evidence="2">UH-Slu-Lm8-n1</strain>
    </source>
</reference>
<sequence length="151" mass="17297">MSNYHLFTTANLDAVDILINLLAEYTLTQILPYGIATLEASNMKNHTCLDNIFCSAGIEHMFTKCTVEYQLRPVRTDHFPIISTLDLQPEHINIEQRPNFRDVDWDKFREALASELETHPAPANIPSIDDFQTLFSHLCRKFPKSVAIGYL</sequence>
<dbReference type="AlphaFoldDB" id="A0A0D0AYR9"/>
<keyword evidence="2" id="KW-1185">Reference proteome</keyword>
<accession>A0A0D0AYR9</accession>
<evidence type="ECO:0000313" key="1">
    <source>
        <dbReference type="EMBL" id="KIK46881.1"/>
    </source>
</evidence>
<protein>
    <recommendedName>
        <fullName evidence="3">Endonuclease/exonuclease/phosphatase domain-containing protein</fullName>
    </recommendedName>
</protein>
<dbReference type="OrthoDB" id="3261136at2759"/>
<dbReference type="STRING" id="930992.A0A0D0AYR9"/>
<evidence type="ECO:0008006" key="3">
    <source>
        <dbReference type="Google" id="ProtNLM"/>
    </source>
</evidence>
<dbReference type="HOGENOM" id="CLU_1732681_0_0_1"/>
<reference evidence="1 2" key="1">
    <citation type="submission" date="2014-04" db="EMBL/GenBank/DDBJ databases">
        <authorList>
            <consortium name="DOE Joint Genome Institute"/>
            <person name="Kuo A."/>
            <person name="Ruytinx J."/>
            <person name="Rineau F."/>
            <person name="Colpaert J."/>
            <person name="Kohler A."/>
            <person name="Nagy L.G."/>
            <person name="Floudas D."/>
            <person name="Copeland A."/>
            <person name="Barry K.W."/>
            <person name="Cichocki N."/>
            <person name="Veneault-Fourrey C."/>
            <person name="LaButti K."/>
            <person name="Lindquist E.A."/>
            <person name="Lipzen A."/>
            <person name="Lundell T."/>
            <person name="Morin E."/>
            <person name="Murat C."/>
            <person name="Sun H."/>
            <person name="Tunlid A."/>
            <person name="Henrissat B."/>
            <person name="Grigoriev I.V."/>
            <person name="Hibbett D.S."/>
            <person name="Martin F."/>
            <person name="Nordberg H.P."/>
            <person name="Cantor M.N."/>
            <person name="Hua S.X."/>
        </authorList>
    </citation>
    <scope>NUCLEOTIDE SEQUENCE [LARGE SCALE GENOMIC DNA]</scope>
    <source>
        <strain evidence="1 2">UH-Slu-Lm8-n1</strain>
    </source>
</reference>
<organism evidence="1 2">
    <name type="scientific">Suillus luteus UH-Slu-Lm8-n1</name>
    <dbReference type="NCBI Taxonomy" id="930992"/>
    <lineage>
        <taxon>Eukaryota</taxon>
        <taxon>Fungi</taxon>
        <taxon>Dikarya</taxon>
        <taxon>Basidiomycota</taxon>
        <taxon>Agaricomycotina</taxon>
        <taxon>Agaricomycetes</taxon>
        <taxon>Agaricomycetidae</taxon>
        <taxon>Boletales</taxon>
        <taxon>Suillineae</taxon>
        <taxon>Suillaceae</taxon>
        <taxon>Suillus</taxon>
    </lineage>
</organism>
<gene>
    <name evidence="1" type="ORF">CY34DRAFT_75061</name>
</gene>
<dbReference type="InterPro" id="IPR036691">
    <property type="entry name" value="Endo/exonu/phosph_ase_sf"/>
</dbReference>